<dbReference type="PANTHER" id="PTHR28629:SF4">
    <property type="entry name" value="TRIOKINASE_FMN CYCLASE"/>
    <property type="match status" value="1"/>
</dbReference>
<dbReference type="NCBIfam" id="TIGR02365">
    <property type="entry name" value="dha_L_ycgS"/>
    <property type="match status" value="1"/>
</dbReference>
<comment type="pathway">
    <text evidence="2">Polyol metabolism; glycerol degradation.</text>
</comment>
<dbReference type="GO" id="GO:0019563">
    <property type="term" value="P:glycerol catabolic process"/>
    <property type="evidence" value="ECO:0007669"/>
    <property type="project" value="TreeGrafter"/>
</dbReference>
<evidence type="ECO:0000259" key="9">
    <source>
        <dbReference type="PROSITE" id="PS51480"/>
    </source>
</evidence>
<dbReference type="PROSITE" id="PS51480">
    <property type="entry name" value="DHAL"/>
    <property type="match status" value="1"/>
</dbReference>
<dbReference type="InterPro" id="IPR012737">
    <property type="entry name" value="DhaK_L_YcgS"/>
</dbReference>
<evidence type="ECO:0000256" key="3">
    <source>
        <dbReference type="ARBA" id="ARBA00012095"/>
    </source>
</evidence>
<dbReference type="FunFam" id="1.25.40.340:FF:000002">
    <property type="entry name" value="Dihydroxyacetone kinase, L subunit"/>
    <property type="match status" value="1"/>
</dbReference>
<evidence type="ECO:0000256" key="7">
    <source>
        <dbReference type="ARBA" id="ARBA00046577"/>
    </source>
</evidence>
<organism evidence="10 11">
    <name type="scientific">Selenomonas bovis</name>
    <dbReference type="NCBI Taxonomy" id="416586"/>
    <lineage>
        <taxon>Bacteria</taxon>
        <taxon>Bacillati</taxon>
        <taxon>Bacillota</taxon>
        <taxon>Negativicutes</taxon>
        <taxon>Selenomonadales</taxon>
        <taxon>Selenomonadaceae</taxon>
        <taxon>Selenomonas</taxon>
    </lineage>
</organism>
<feature type="domain" description="DhaL" evidence="9">
    <location>
        <begin position="2"/>
        <end position="203"/>
    </location>
</feature>
<evidence type="ECO:0000256" key="8">
    <source>
        <dbReference type="ARBA" id="ARBA00055771"/>
    </source>
</evidence>
<dbReference type="EC" id="2.7.1.121" evidence="3"/>
<proteinExistence type="predicted"/>
<dbReference type="GO" id="GO:0005829">
    <property type="term" value="C:cytosol"/>
    <property type="evidence" value="ECO:0007669"/>
    <property type="project" value="TreeGrafter"/>
</dbReference>
<comment type="catalytic activity">
    <reaction evidence="1">
        <text>dihydroxyacetone + phosphoenolpyruvate = dihydroxyacetone phosphate + pyruvate</text>
        <dbReference type="Rhea" id="RHEA:18381"/>
        <dbReference type="ChEBI" id="CHEBI:15361"/>
        <dbReference type="ChEBI" id="CHEBI:16016"/>
        <dbReference type="ChEBI" id="CHEBI:57642"/>
        <dbReference type="ChEBI" id="CHEBI:58702"/>
        <dbReference type="EC" id="2.7.1.121"/>
    </reaction>
</comment>
<evidence type="ECO:0000256" key="6">
    <source>
        <dbReference type="ARBA" id="ARBA00022798"/>
    </source>
</evidence>
<keyword evidence="5 10" id="KW-0418">Kinase</keyword>
<keyword evidence="11" id="KW-1185">Reference proteome</keyword>
<dbReference type="AlphaFoldDB" id="A0A848BEZ7"/>
<gene>
    <name evidence="10" type="primary">dhaL</name>
    <name evidence="10" type="ORF">HF878_08960</name>
</gene>
<comment type="subunit">
    <text evidence="7">Homodimer. The dihydroxyacetone kinase complex is composed of a homodimer of DhaM, a homodimer of DhaK and the subunit DhaL.</text>
</comment>
<dbReference type="Proteomes" id="UP000543804">
    <property type="component" value="Unassembled WGS sequence"/>
</dbReference>
<comment type="caution">
    <text evidence="10">The sequence shown here is derived from an EMBL/GenBank/DDBJ whole genome shotgun (WGS) entry which is preliminary data.</text>
</comment>
<keyword evidence="4" id="KW-0808">Transferase</keyword>
<comment type="function">
    <text evidence="8">ADP-binding subunit of the dihydroxyacetone kinase, which is responsible for the phosphoenolpyruvate (PEP)-dependent phosphorylation of dihydroxyacetone. DhaL-ADP is converted to DhaL-ATP via a phosphoryl group transfer from DhaM and transmits it to dihydroxyacetone binds to DhaK.</text>
</comment>
<dbReference type="PANTHER" id="PTHR28629">
    <property type="entry name" value="TRIOKINASE/FMN CYCLASE"/>
    <property type="match status" value="1"/>
</dbReference>
<dbReference type="EMBL" id="JABAFA010000039">
    <property type="protein sequence ID" value="NMD99591.1"/>
    <property type="molecule type" value="Genomic_DNA"/>
</dbReference>
<evidence type="ECO:0000256" key="1">
    <source>
        <dbReference type="ARBA" id="ARBA00001113"/>
    </source>
</evidence>
<name>A0A848BEZ7_9FIRM</name>
<keyword evidence="6" id="KW-0319">Glycerol metabolism</keyword>
<dbReference type="Gene3D" id="1.25.40.340">
    <property type="match status" value="1"/>
</dbReference>
<dbReference type="RefSeq" id="WP_019542336.1">
    <property type="nucleotide sequence ID" value="NZ_JABAFA010000039.1"/>
</dbReference>
<sequence>MSKLTETIEAVAQMILREKNYLSDLDAKIGDGDHGINMARGFEAVLEALDTLEHPENPKAVLHAVGTAILENVGGAAGPLYGTGFLCASEVCAEDERLTIDSAERLLGAAIAGIEKRGHARRGDKTMLDVLIPIHECFTAPYADGSTLYECLADANQAANEGVEYTKTIAARKGRASYLGERSIGCEDPGAVSSMLMFRAAYQFLNR</sequence>
<dbReference type="InterPro" id="IPR050861">
    <property type="entry name" value="Dihydroxyacetone_Kinase"/>
</dbReference>
<evidence type="ECO:0000313" key="10">
    <source>
        <dbReference type="EMBL" id="NMD99591.1"/>
    </source>
</evidence>
<evidence type="ECO:0000256" key="5">
    <source>
        <dbReference type="ARBA" id="ARBA00022777"/>
    </source>
</evidence>
<dbReference type="InterPro" id="IPR004007">
    <property type="entry name" value="DhaL_dom"/>
</dbReference>
<dbReference type="Pfam" id="PF02734">
    <property type="entry name" value="Dak2"/>
    <property type="match status" value="1"/>
</dbReference>
<dbReference type="InterPro" id="IPR036117">
    <property type="entry name" value="DhaL_dom_sf"/>
</dbReference>
<protein>
    <recommendedName>
        <fullName evidence="3">phosphoenolpyruvate--glycerone phosphotransferase</fullName>
        <ecNumber evidence="3">2.7.1.121</ecNumber>
    </recommendedName>
</protein>
<dbReference type="GO" id="GO:0047324">
    <property type="term" value="F:phosphoenolpyruvate-glycerone phosphotransferase activity"/>
    <property type="evidence" value="ECO:0007669"/>
    <property type="project" value="UniProtKB-EC"/>
</dbReference>
<dbReference type="SMART" id="SM01120">
    <property type="entry name" value="Dak2"/>
    <property type="match status" value="1"/>
</dbReference>
<accession>A0A848BEZ7</accession>
<reference evidence="10 11" key="1">
    <citation type="submission" date="2020-04" db="EMBL/GenBank/DDBJ databases">
        <authorList>
            <person name="Hitch T.C.A."/>
            <person name="Wylensek D."/>
            <person name="Clavel T."/>
        </authorList>
    </citation>
    <scope>NUCLEOTIDE SEQUENCE [LARGE SCALE GENOMIC DNA]</scope>
    <source>
        <strain evidence="10 11">PG-130-P53-12</strain>
    </source>
</reference>
<evidence type="ECO:0000256" key="2">
    <source>
        <dbReference type="ARBA" id="ARBA00004745"/>
    </source>
</evidence>
<dbReference type="GO" id="GO:0004371">
    <property type="term" value="F:glycerone kinase activity"/>
    <property type="evidence" value="ECO:0007669"/>
    <property type="project" value="InterPro"/>
</dbReference>
<evidence type="ECO:0000313" key="11">
    <source>
        <dbReference type="Proteomes" id="UP000543804"/>
    </source>
</evidence>
<evidence type="ECO:0000256" key="4">
    <source>
        <dbReference type="ARBA" id="ARBA00022679"/>
    </source>
</evidence>
<dbReference type="SUPFAM" id="SSF101473">
    <property type="entry name" value="DhaL-like"/>
    <property type="match status" value="1"/>
</dbReference>